<dbReference type="AlphaFoldDB" id="A0A0A8L0V8"/>
<name>A0A0A8L0V8_9SACH</name>
<gene>
    <name evidence="2" type="ORF">KLDO_g991</name>
</gene>
<protein>
    <submittedName>
        <fullName evidence="2">WGS project CCBQ000000000 data, contig MAT</fullName>
    </submittedName>
</protein>
<proteinExistence type="predicted"/>
<organism evidence="2 3">
    <name type="scientific">Kluyveromyces dobzhanskii CBS 2104</name>
    <dbReference type="NCBI Taxonomy" id="1427455"/>
    <lineage>
        <taxon>Eukaryota</taxon>
        <taxon>Fungi</taxon>
        <taxon>Dikarya</taxon>
        <taxon>Ascomycota</taxon>
        <taxon>Saccharomycotina</taxon>
        <taxon>Saccharomycetes</taxon>
        <taxon>Saccharomycetales</taxon>
        <taxon>Saccharomycetaceae</taxon>
        <taxon>Kluyveromyces</taxon>
    </lineage>
</organism>
<dbReference type="Proteomes" id="UP000031516">
    <property type="component" value="Unassembled WGS sequence"/>
</dbReference>
<reference evidence="2 3" key="1">
    <citation type="submission" date="2014-03" db="EMBL/GenBank/DDBJ databases">
        <title>The genome of Kluyveromyces dobzhanskii.</title>
        <authorList>
            <person name="Nystedt B."/>
            <person name="Astrom S."/>
        </authorList>
    </citation>
    <scope>NUCLEOTIDE SEQUENCE [LARGE SCALE GENOMIC DNA]</scope>
    <source>
        <strain evidence="2 3">CBS 2104</strain>
    </source>
</reference>
<evidence type="ECO:0000313" key="3">
    <source>
        <dbReference type="Proteomes" id="UP000031516"/>
    </source>
</evidence>
<evidence type="ECO:0000313" key="2">
    <source>
        <dbReference type="EMBL" id="CDO92676.1"/>
    </source>
</evidence>
<dbReference type="OrthoDB" id="2437251at2759"/>
<evidence type="ECO:0000256" key="1">
    <source>
        <dbReference type="SAM" id="Coils"/>
    </source>
</evidence>
<sequence length="899" mass="105567">MAQVDVSRWIMHPNGSEESKIRKRKLKEEKKKQLRDVKRASLVLNDPNFENFLDWLQVSKGKGDYEQVFDLNFDAFILRGEISDSSSEDFPPFFSFNSTETCKTDTTSAIFLSDKNQKCQLLQREPEKERINEITLKNRQLVDECKNIRDKLLEDIREQTGYIFVRGWSGCRVNTVILKSHCKQDKSYQILKPRCQVKKHHDPDNLKQFNCSSTFSVHFNFKLKTIKLCFCHEKEHDTLPITVIPNSLRKFISTNLCFTARECFNCLKRTPAFSEFTKSFDAKAIVRKIWKEVSQSQWNLDSDPKKSAEKILRHFQDRGELKILNTEIKCSTDLRNSLHKSRPVAFIYEQVLEEIKDDVTEIVIDSTFSLSTDYKQYFVVVASFFGKGVPIGLMATETNEVDYATLSWFLGCILKRLPRVQCINSDWSLAEIKAISALKCLNQICLFHTLTAIRCKRIANKKSMVLSLSNIQFSSVLDCEWVDKSIFDLTKYENKHQEKVSEYQIKEITRAVRIAICDHILLHSSNKDKMFCDFDTESTKVLKLYRYHLKQIYVMVVGKFSLPCYFCYLFNQYYNFASFKLMSRVGKPGFFSVLRTSMMCESYFNQLKSWNLSGSRSHRFDTLTYILLNKELPKIKENIRITKKFEKDYDSTCLVQNHKKYLPTWRKQWIIEWKNLGHKLNSSQGAQYLQECQHYGTDMTLWICGCDEMKISSSSTCIHLAASYRQKYPLYYGYALQRFGKRNNFLPLIQHETLQITSHDKKEGKTYLNFCETSLNSFPNSAKNKNNDTYEDSDLEFETDMISDEKSSECDDETQRKLDTFNFFLADEEMRLLITECPSFQNIMEEMTYAIKRSKKEPQWSAKTNKPEKGFKYDSWIRCLKYYQYYSEIKANGNFPLPL</sequence>
<accession>A0A0A8L0V8</accession>
<keyword evidence="3" id="KW-1185">Reference proteome</keyword>
<keyword evidence="1" id="KW-0175">Coiled coil</keyword>
<dbReference type="EMBL" id="CCBQ010000018">
    <property type="protein sequence ID" value="CDO92676.1"/>
    <property type="molecule type" value="Genomic_DNA"/>
</dbReference>
<feature type="coiled-coil region" evidence="1">
    <location>
        <begin position="16"/>
        <end position="43"/>
    </location>
</feature>
<comment type="caution">
    <text evidence="2">The sequence shown here is derived from an EMBL/GenBank/DDBJ whole genome shotgun (WGS) entry which is preliminary data.</text>
</comment>